<sequence length="111" mass="12217">MISSQQTEYEFELHLAGISKINKNVEDRLFLAGCDDATLSSQNGKVSLVFSRESTSLKNAIISAISDVNSSGLSVTVLGVDLCEPNDTGHREELLLINEMIQLFYPLEQKP</sequence>
<protein>
    <submittedName>
        <fullName evidence="1">Uncharacterized protein</fullName>
    </submittedName>
</protein>
<dbReference type="AlphaFoldDB" id="A0A3B1DUB0"/>
<name>A0A3B1DUB0_9ZZZZ</name>
<reference evidence="1" key="1">
    <citation type="submission" date="2018-06" db="EMBL/GenBank/DDBJ databases">
        <authorList>
            <person name="Zhirakovskaya E."/>
        </authorList>
    </citation>
    <scope>NUCLEOTIDE SEQUENCE</scope>
</reference>
<dbReference type="EMBL" id="UOGL01000252">
    <property type="protein sequence ID" value="VAX38730.1"/>
    <property type="molecule type" value="Genomic_DNA"/>
</dbReference>
<gene>
    <name evidence="1" type="ORF">MNBD_PLANCTO02-1391</name>
</gene>
<organism evidence="1">
    <name type="scientific">hydrothermal vent metagenome</name>
    <dbReference type="NCBI Taxonomy" id="652676"/>
    <lineage>
        <taxon>unclassified sequences</taxon>
        <taxon>metagenomes</taxon>
        <taxon>ecological metagenomes</taxon>
    </lineage>
</organism>
<evidence type="ECO:0000313" key="1">
    <source>
        <dbReference type="EMBL" id="VAX38730.1"/>
    </source>
</evidence>
<proteinExistence type="predicted"/>
<accession>A0A3B1DUB0</accession>